<dbReference type="InterPro" id="IPR021726">
    <property type="entry name" value="THO_THOC2_N"/>
</dbReference>
<feature type="region of interest" description="Disordered" evidence="5">
    <location>
        <begin position="1292"/>
        <end position="2165"/>
    </location>
</feature>
<feature type="compositionally biased region" description="Basic and acidic residues" evidence="5">
    <location>
        <begin position="1842"/>
        <end position="1866"/>
    </location>
</feature>
<proteinExistence type="inferred from homology"/>
<feature type="compositionally biased region" description="Basic and acidic residues" evidence="5">
    <location>
        <begin position="1589"/>
        <end position="1672"/>
    </location>
</feature>
<feature type="compositionally biased region" description="Low complexity" evidence="5">
    <location>
        <begin position="2075"/>
        <end position="2086"/>
    </location>
</feature>
<evidence type="ECO:0000313" key="9">
    <source>
        <dbReference type="EMBL" id="KAF9540365.1"/>
    </source>
</evidence>
<feature type="compositionally biased region" description="Low complexity" evidence="5">
    <location>
        <begin position="2051"/>
        <end position="2060"/>
    </location>
</feature>
<evidence type="ECO:0000256" key="3">
    <source>
        <dbReference type="ARBA" id="ARBA00019596"/>
    </source>
</evidence>
<feature type="domain" description="THO complex subunitTHOC2 N-terminal" evidence="7">
    <location>
        <begin position="633"/>
        <end position="709"/>
    </location>
</feature>
<evidence type="ECO:0000256" key="1">
    <source>
        <dbReference type="ARBA" id="ARBA00004123"/>
    </source>
</evidence>
<dbReference type="GO" id="GO:0000445">
    <property type="term" value="C:THO complex part of transcription export complex"/>
    <property type="evidence" value="ECO:0007669"/>
    <property type="project" value="TreeGrafter"/>
</dbReference>
<dbReference type="GO" id="GO:0003729">
    <property type="term" value="F:mRNA binding"/>
    <property type="evidence" value="ECO:0007669"/>
    <property type="project" value="TreeGrafter"/>
</dbReference>
<feature type="compositionally biased region" description="Basic and acidic residues" evidence="5">
    <location>
        <begin position="1819"/>
        <end position="1834"/>
    </location>
</feature>
<dbReference type="InterPro" id="IPR032302">
    <property type="entry name" value="THOC2_N"/>
</dbReference>
<accession>A0A9P6JZY6</accession>
<dbReference type="Pfam" id="PF11262">
    <property type="entry name" value="Tho2"/>
    <property type="match status" value="1"/>
</dbReference>
<evidence type="ECO:0000256" key="2">
    <source>
        <dbReference type="ARBA" id="ARBA00007857"/>
    </source>
</evidence>
<comment type="subcellular location">
    <subcellularLocation>
        <location evidence="1">Nucleus</location>
    </subcellularLocation>
</comment>
<comment type="similarity">
    <text evidence="2">Belongs to the THOC2 family.</text>
</comment>
<feature type="compositionally biased region" description="Basic and acidic residues" evidence="5">
    <location>
        <begin position="1956"/>
        <end position="1974"/>
    </location>
</feature>
<dbReference type="InterPro" id="IPR021418">
    <property type="entry name" value="THO_THOC2_C"/>
</dbReference>
<feature type="compositionally biased region" description="Basic and acidic residues" evidence="5">
    <location>
        <begin position="1542"/>
        <end position="1582"/>
    </location>
</feature>
<feature type="compositionally biased region" description="Basic and acidic residues" evidence="5">
    <location>
        <begin position="1355"/>
        <end position="1366"/>
    </location>
</feature>
<feature type="compositionally biased region" description="Basic and acidic residues" evidence="5">
    <location>
        <begin position="1445"/>
        <end position="1532"/>
    </location>
</feature>
<feature type="compositionally biased region" description="Basic and acidic residues" evidence="5">
    <location>
        <begin position="2102"/>
        <end position="2123"/>
    </location>
</feature>
<dbReference type="GO" id="GO:0006406">
    <property type="term" value="P:mRNA export from nucleus"/>
    <property type="evidence" value="ECO:0007669"/>
    <property type="project" value="InterPro"/>
</dbReference>
<feature type="compositionally biased region" description="Basic and acidic residues" evidence="5">
    <location>
        <begin position="1875"/>
        <end position="1914"/>
    </location>
</feature>
<dbReference type="Proteomes" id="UP000723463">
    <property type="component" value="Unassembled WGS sequence"/>
</dbReference>
<dbReference type="GO" id="GO:0006397">
    <property type="term" value="P:mRNA processing"/>
    <property type="evidence" value="ECO:0007669"/>
    <property type="project" value="InterPro"/>
</dbReference>
<keyword evidence="4" id="KW-0539">Nucleus</keyword>
<evidence type="ECO:0000256" key="4">
    <source>
        <dbReference type="ARBA" id="ARBA00023242"/>
    </source>
</evidence>
<gene>
    <name evidence="9" type="primary">THO2</name>
    <name evidence="9" type="ORF">EC957_004358</name>
</gene>
<evidence type="ECO:0000259" key="7">
    <source>
        <dbReference type="Pfam" id="PF11732"/>
    </source>
</evidence>
<comment type="caution">
    <text evidence="9">The sequence shown here is derived from an EMBL/GenBank/DDBJ whole genome shotgun (WGS) entry which is preliminary data.</text>
</comment>
<dbReference type="PANTHER" id="PTHR21597">
    <property type="entry name" value="THO2 PROTEIN"/>
    <property type="match status" value="1"/>
</dbReference>
<keyword evidence="10" id="KW-1185">Reference proteome</keyword>
<feature type="compositionally biased region" description="Basic and acidic residues" evidence="5">
    <location>
        <begin position="1783"/>
        <end position="1807"/>
    </location>
</feature>
<name>A0A9P6JZY6_9FUNG</name>
<feature type="domain" description="THO complex subunit 2 N-terminal" evidence="8">
    <location>
        <begin position="19"/>
        <end position="631"/>
    </location>
</feature>
<dbReference type="EMBL" id="JAAAXW010000203">
    <property type="protein sequence ID" value="KAF9540365.1"/>
    <property type="molecule type" value="Genomic_DNA"/>
</dbReference>
<feature type="compositionally biased region" description="Basic and acidic residues" evidence="5">
    <location>
        <begin position="1924"/>
        <end position="1945"/>
    </location>
</feature>
<feature type="compositionally biased region" description="Gly residues" evidence="5">
    <location>
        <begin position="2137"/>
        <end position="2146"/>
    </location>
</feature>
<evidence type="ECO:0000313" key="10">
    <source>
        <dbReference type="Proteomes" id="UP000723463"/>
    </source>
</evidence>
<sequence>MEAYFDRWRETEMHEELALIAALEGGITAVEVATFLAELAQRQEGTCTTDVASDIVDLIWIMDIESEAISRERQDKLRELTKAIIAKAFVPVDIMKERWEIPFLEQVGLIPNSKWFTVRVVRINTSQLYKQQKYNLLREESEGYSKLITELASGTADEDNDKATGDKASTVLTHVQSLIGCFDLDPNRVLDIVLDVFAANIVTHYRFFIHFLRMSQWNPKAQEHGTAGRVKTCAQILGFKFQILQKQEHRHKNPVELYMVAALLIKSSIVMLEDLYAHLSLPDEAMEAEYKKFVADMKDKAMSFKGNALAMAGALVDDAPTGSAMTATKEAPKPAASAAEPVVELPLPNQKVGITNALLAIGDVENALLVLANFPRLTASYPEMADLICRIIHVMIQGVYDQFSPSKRHPELVQDKGITNRYPTVPKGREITTLRILSPRLPLSTSTQRYEFFYTKWADGLLRCDSIEDIVEFVHPLLTVVGVRIHRDTVLVTKLCRIGAGTLDSLRESIRREELKQTLLEQKDGEASTDDSVIKSLVARKEFVESIWVDMARALFLPTISLIYSNPGLVNEVWQVLKGLRYETRFGLYGEWKTESSKMFPEMLVVTAETEKEAKNVMRRINKEDVKQYGRKFAKLAHSNPLIVFAAAMKQLEGGYDNMVQPLVDACKYLTDFGYDVLGYALLESISKNTRSKVQEDGVLPAKWMNTLASFCGNLYRKYPSAELDGILQYIVNQLRMQIPHDLVVLRELLSKMGGVEDPSNLNDTQLQAMAGGELLRNEALFGGVAGTVMKKNAKSCYRLQEAMLHDNIASHLLVLLAQHRQECIFGEEEIPHLKLLSNLTDQAHTMLLQLTDFMSVNLQKDYPRIVPSLTDLCSKYKIEPSVAMHILRPKLQDLVQKEREQRERELKSVATQGKATADANVPKQDAMEIDSQSTIAGDSSTSTNPTETAALPWLKSLDLIAEEAKAILPTRAWRGLSPQFYVTFWQLSLYDVFVPVDQYKAEIAKLKQAVVNMDNDRAHYGPTAQAKRGRDRERLLISAARLDLEMKNQLINHKHVTERLKRESQHWFAGLAPDRHEIASQTIQYCIYPRAISSNLDALYCSKFLEIMHNLGTANFSTLSVYDKLNMEIDRVIFLSSEHEAKTYGRFMNQVLSHLGRLHANKDIFEKEAVPSHLIGFRKEWRDTPKLLEYEDFRHLMYKWHTRLFRIFVGMLDSKEYMRIKNSIMILREIAPCYPVLSLIGNKLFSTVQNLAVKETRDDLKLMANAYLGVLKKQQDNDLWIAVALFHKHKPSTSADSGRSAPRDVPTSPTVNGSQAATQQAKAEVVRPAQSSSNNYRESDDRGYSRSSIANNLAKDRVNTVRDSRIGGTVSPGGGGRRNIPLPPKPAVPAYDSRNDQSQASLNRDTRDPPGRERESSAATNQPRVDAVPELLVISLKSTPTTRDAQESKDGTKDQPRESTRDDGKETAPRDSIKESAREPSKDQGNRDQARNSPRDVGRDYKDSSIQRDGGGRDRIRDLAEGTDREPRSDLKGSSALPPSDVRDRRDGRDIAASRKDLRDSAPRDPRERDARDGRDVRDTRPLPASARDLRELRDGGDAREGRNGREPRESRDVRDARDVRDLREGRDARDPRDVREGREARDTRVLLAPKDPRETPRDEAREVKDTRDGGARPGIPRQQSSETSRVHPSRAALLQLDTGSPSEPSNDIDRPKERERYRDDDDKKAATGRETERGRDRDIVEDPDRSMLREGVRDRRTQGRERVREAIKEALASDTPSMASGRDRQRGDGGGRDQERRGADRRDEVTGTNRTKVSPTRRGEDRAREGREREGRASPPSAESVREGHREVPEYGRDENQDREEGRSSRGGARQEPSTRDRDGRGTSRRHEAGQEESRKGGRESRSERRTDSSDRKRGRGSRNASPEREKESKRRRDDPIAEETRGSSRSASSSRKRQIEPDVGRDGSPRDRTKDLPSSSPLAESFTVDSLAMPPPPPRADGSAAVVRPGSPLMSTPSANARGVAIVTPSGSKRIKLNRPTDDHPSDVYLQSSSSSSPNFSSRHDHDGPSGTGVESGLSTSSLRSRSNAGGGSTADHGISTSRGHEESRRDSRRGEPSRSRDHGMGTGSNRLSTGHGSSSGGGGGRGMSSNAPSERTGGRRTSKRR</sequence>
<feature type="compositionally biased region" description="Basic and acidic residues" evidence="5">
    <location>
        <begin position="1709"/>
        <end position="1770"/>
    </location>
</feature>
<dbReference type="PANTHER" id="PTHR21597:SF0">
    <property type="entry name" value="THO COMPLEX SUBUNIT 2"/>
    <property type="match status" value="1"/>
</dbReference>
<evidence type="ECO:0000259" key="6">
    <source>
        <dbReference type="Pfam" id="PF11262"/>
    </source>
</evidence>
<dbReference type="Pfam" id="PF11732">
    <property type="entry name" value="Thoc2"/>
    <property type="match status" value="1"/>
</dbReference>
<dbReference type="Pfam" id="PF16134">
    <property type="entry name" value="THOC2_N"/>
    <property type="match status" value="1"/>
</dbReference>
<feature type="compositionally biased region" description="Basic and acidic residues" evidence="5">
    <location>
        <begin position="1405"/>
        <end position="1417"/>
    </location>
</feature>
<reference evidence="9" key="1">
    <citation type="journal article" date="2020" name="Fungal Divers.">
        <title>Resolving the Mortierellaceae phylogeny through synthesis of multi-gene phylogenetics and phylogenomics.</title>
        <authorList>
            <person name="Vandepol N."/>
            <person name="Liber J."/>
            <person name="Desiro A."/>
            <person name="Na H."/>
            <person name="Kennedy M."/>
            <person name="Barry K."/>
            <person name="Grigoriev I.V."/>
            <person name="Miller A.N."/>
            <person name="O'Donnell K."/>
            <person name="Stajich J.E."/>
            <person name="Bonito G."/>
        </authorList>
    </citation>
    <scope>NUCLEOTIDE SEQUENCE</scope>
    <source>
        <strain evidence="9">NRRL 2591</strain>
    </source>
</reference>
<protein>
    <recommendedName>
        <fullName evidence="3">THO complex subunit 2</fullName>
    </recommendedName>
</protein>
<evidence type="ECO:0000256" key="5">
    <source>
        <dbReference type="SAM" id="MobiDB-lite"/>
    </source>
</evidence>
<evidence type="ECO:0000259" key="8">
    <source>
        <dbReference type="Pfam" id="PF16134"/>
    </source>
</evidence>
<organism evidence="9 10">
    <name type="scientific">Mortierella hygrophila</name>
    <dbReference type="NCBI Taxonomy" id="979708"/>
    <lineage>
        <taxon>Eukaryota</taxon>
        <taxon>Fungi</taxon>
        <taxon>Fungi incertae sedis</taxon>
        <taxon>Mucoromycota</taxon>
        <taxon>Mortierellomycotina</taxon>
        <taxon>Mortierellomycetes</taxon>
        <taxon>Mortierellales</taxon>
        <taxon>Mortierellaceae</taxon>
        <taxon>Mortierella</taxon>
    </lineage>
</organism>
<dbReference type="InterPro" id="IPR040007">
    <property type="entry name" value="Tho2"/>
</dbReference>
<feature type="compositionally biased region" description="Polar residues" evidence="5">
    <location>
        <begin position="1308"/>
        <end position="1322"/>
    </location>
</feature>
<feature type="domain" description="THO complex subunitTHOC2 C-terminal" evidence="6">
    <location>
        <begin position="974"/>
        <end position="1272"/>
    </location>
</feature>